<evidence type="ECO:0000313" key="3">
    <source>
        <dbReference type="Proteomes" id="UP001589532"/>
    </source>
</evidence>
<accession>A0ABV5SHP3</accession>
<feature type="signal peptide" evidence="1">
    <location>
        <begin position="1"/>
        <end position="26"/>
    </location>
</feature>
<proteinExistence type="predicted"/>
<keyword evidence="3" id="KW-1185">Reference proteome</keyword>
<dbReference type="EMBL" id="JBHMBW010000104">
    <property type="protein sequence ID" value="MFB9631191.1"/>
    <property type="molecule type" value="Genomic_DNA"/>
</dbReference>
<keyword evidence="1" id="KW-0732">Signal</keyword>
<sequence length="125" mass="13908">MLKKTSVGLATVAAAGALLTSSPASAQMIPASTQANVAYVQTAGTSMGSGWGDPWVPHCRIHHHRFHRFACFHHRFRHFHRFDGFHGNRNFGFHENRNFNFQRNADFGAIGAVISNTNINTNFAR</sequence>
<dbReference type="RefSeq" id="WP_344999652.1">
    <property type="nucleotide sequence ID" value="NZ_BAAAXV010000009.1"/>
</dbReference>
<evidence type="ECO:0000313" key="2">
    <source>
        <dbReference type="EMBL" id="MFB9631191.1"/>
    </source>
</evidence>
<dbReference type="Proteomes" id="UP001589532">
    <property type="component" value="Unassembled WGS sequence"/>
</dbReference>
<name>A0ABV5SHP3_9ACTN</name>
<gene>
    <name evidence="2" type="ORF">ACFFSA_49730</name>
</gene>
<protein>
    <submittedName>
        <fullName evidence="2">Uncharacterized protein</fullName>
    </submittedName>
</protein>
<organism evidence="2 3">
    <name type="scientific">Nonomuraea helvata</name>
    <dbReference type="NCBI Taxonomy" id="37484"/>
    <lineage>
        <taxon>Bacteria</taxon>
        <taxon>Bacillati</taxon>
        <taxon>Actinomycetota</taxon>
        <taxon>Actinomycetes</taxon>
        <taxon>Streptosporangiales</taxon>
        <taxon>Streptosporangiaceae</taxon>
        <taxon>Nonomuraea</taxon>
    </lineage>
</organism>
<feature type="chain" id="PRO_5046162111" evidence="1">
    <location>
        <begin position="27"/>
        <end position="125"/>
    </location>
</feature>
<reference evidence="2 3" key="1">
    <citation type="submission" date="2024-09" db="EMBL/GenBank/DDBJ databases">
        <authorList>
            <person name="Sun Q."/>
            <person name="Mori K."/>
        </authorList>
    </citation>
    <scope>NUCLEOTIDE SEQUENCE [LARGE SCALE GENOMIC DNA]</scope>
    <source>
        <strain evidence="2 3">JCM 3143</strain>
    </source>
</reference>
<comment type="caution">
    <text evidence="2">The sequence shown here is derived from an EMBL/GenBank/DDBJ whole genome shotgun (WGS) entry which is preliminary data.</text>
</comment>
<evidence type="ECO:0000256" key="1">
    <source>
        <dbReference type="SAM" id="SignalP"/>
    </source>
</evidence>